<dbReference type="InterPro" id="IPR009057">
    <property type="entry name" value="Homeodomain-like_sf"/>
</dbReference>
<dbReference type="PROSITE" id="PS00041">
    <property type="entry name" value="HTH_ARAC_FAMILY_1"/>
    <property type="match status" value="1"/>
</dbReference>
<evidence type="ECO:0000259" key="4">
    <source>
        <dbReference type="PROSITE" id="PS01124"/>
    </source>
</evidence>
<dbReference type="PANTHER" id="PTHR47504:SF3">
    <property type="entry name" value="HTH-TYPE TRANSCRIPTIONAL REGULATOR YKGA-RELATED"/>
    <property type="match status" value="1"/>
</dbReference>
<dbReference type="SMART" id="SM00342">
    <property type="entry name" value="HTH_ARAC"/>
    <property type="match status" value="1"/>
</dbReference>
<reference evidence="5 6" key="1">
    <citation type="submission" date="2016-04" db="EMBL/GenBank/DDBJ databases">
        <title>ATOL: Assembling a taxonomically balanced genome-scale reconstruction of the evolutionary history of the Enterobacteriaceae.</title>
        <authorList>
            <person name="Plunkett G.III."/>
            <person name="Neeno-Eckwall E.C."/>
            <person name="Glasner J.D."/>
            <person name="Perna N.T."/>
        </authorList>
    </citation>
    <scope>NUCLEOTIDE SEQUENCE [LARGE SCALE GENOMIC DNA]</scope>
    <source>
        <strain evidence="5 6">ATCC 51602</strain>
    </source>
</reference>
<dbReference type="InterPro" id="IPR050959">
    <property type="entry name" value="MarA-like"/>
</dbReference>
<dbReference type="Pfam" id="PF12833">
    <property type="entry name" value="HTH_18"/>
    <property type="match status" value="1"/>
</dbReference>
<dbReference type="EMBL" id="LXEQ01000051">
    <property type="protein sequence ID" value="OAT25813.1"/>
    <property type="molecule type" value="Genomic_DNA"/>
</dbReference>
<dbReference type="Proteomes" id="UP000078407">
    <property type="component" value="Unassembled WGS sequence"/>
</dbReference>
<keyword evidence="3" id="KW-0804">Transcription</keyword>
<gene>
    <name evidence="5" type="ORF">M976_03456</name>
</gene>
<dbReference type="PROSITE" id="PS01124">
    <property type="entry name" value="HTH_ARAC_FAMILY_2"/>
    <property type="match status" value="1"/>
</dbReference>
<dbReference type="InterPro" id="IPR029442">
    <property type="entry name" value="GyrI-like"/>
</dbReference>
<evidence type="ECO:0000313" key="6">
    <source>
        <dbReference type="Proteomes" id="UP000078407"/>
    </source>
</evidence>
<dbReference type="RefSeq" id="WP_064547127.1">
    <property type="nucleotide sequence ID" value="NZ_LXEQ01000051.1"/>
</dbReference>
<keyword evidence="2" id="KW-0238">DNA-binding</keyword>
<evidence type="ECO:0000256" key="2">
    <source>
        <dbReference type="ARBA" id="ARBA00023125"/>
    </source>
</evidence>
<dbReference type="SUPFAM" id="SSF55136">
    <property type="entry name" value="Probable bacterial effector-binding domain"/>
    <property type="match status" value="1"/>
</dbReference>
<name>A0ABX2W516_9ENTR</name>
<sequence>MVKAMTVRDVLNYIEDNFATGIDINDIAQFSGYSRRHIQALLKQYIGMPIGLYIRKRRIIQASYLLRLTNINVIDISLKLGFDSQQSFCREFKKATGYTPGQYRRKDSWDLSSLYSHSHVQGVTINSLQFCNLPEGIVSGSHYNHIIPIPPTPTSHVNRLNIIFEKLDKEKKDIIVLNDFMPHENYTNCLKLNTIIGTKNETMGSSYNQCRYPSGTFACFSFQFTLHDYPSYSKYIYLVLLPKYKLTRRPGYDIEIFHYPSHSELSDTINCTYFIPIEPPLDEEVLPHTL</sequence>
<evidence type="ECO:0000256" key="1">
    <source>
        <dbReference type="ARBA" id="ARBA00023015"/>
    </source>
</evidence>
<comment type="caution">
    <text evidence="5">The sequence shown here is derived from an EMBL/GenBank/DDBJ whole genome shotgun (WGS) entry which is preliminary data.</text>
</comment>
<dbReference type="SUPFAM" id="SSF46689">
    <property type="entry name" value="Homeodomain-like"/>
    <property type="match status" value="2"/>
</dbReference>
<keyword evidence="1" id="KW-0805">Transcription regulation</keyword>
<evidence type="ECO:0000313" key="5">
    <source>
        <dbReference type="EMBL" id="OAT25813.1"/>
    </source>
</evidence>
<dbReference type="InterPro" id="IPR011256">
    <property type="entry name" value="Reg_factor_effector_dom_sf"/>
</dbReference>
<accession>A0ABX2W516</accession>
<dbReference type="InterPro" id="IPR020449">
    <property type="entry name" value="Tscrpt_reg_AraC-type_HTH"/>
</dbReference>
<dbReference type="Gene3D" id="3.20.80.10">
    <property type="entry name" value="Regulatory factor, effector binding domain"/>
    <property type="match status" value="1"/>
</dbReference>
<dbReference type="PRINTS" id="PR00032">
    <property type="entry name" value="HTHARAC"/>
</dbReference>
<feature type="domain" description="HTH araC/xylS-type" evidence="4">
    <location>
        <begin position="8"/>
        <end position="106"/>
    </location>
</feature>
<dbReference type="Pfam" id="PF06445">
    <property type="entry name" value="GyrI-like"/>
    <property type="match status" value="1"/>
</dbReference>
<organism evidence="5 6">
    <name type="scientific">Buttiauxella ferragutiae ATCC 51602</name>
    <dbReference type="NCBI Taxonomy" id="1354252"/>
    <lineage>
        <taxon>Bacteria</taxon>
        <taxon>Pseudomonadati</taxon>
        <taxon>Pseudomonadota</taxon>
        <taxon>Gammaproteobacteria</taxon>
        <taxon>Enterobacterales</taxon>
        <taxon>Enterobacteriaceae</taxon>
        <taxon>Buttiauxella</taxon>
    </lineage>
</organism>
<dbReference type="InterPro" id="IPR018062">
    <property type="entry name" value="HTH_AraC-typ_CS"/>
</dbReference>
<dbReference type="Gene3D" id="1.10.10.60">
    <property type="entry name" value="Homeodomain-like"/>
    <property type="match status" value="2"/>
</dbReference>
<evidence type="ECO:0000256" key="3">
    <source>
        <dbReference type="ARBA" id="ARBA00023163"/>
    </source>
</evidence>
<keyword evidence="6" id="KW-1185">Reference proteome</keyword>
<protein>
    <submittedName>
        <fullName evidence="5">AraC family transcriptional regulator</fullName>
    </submittedName>
</protein>
<dbReference type="PANTHER" id="PTHR47504">
    <property type="entry name" value="RIGHT ORIGIN-BINDING PROTEIN"/>
    <property type="match status" value="1"/>
</dbReference>
<dbReference type="InterPro" id="IPR018060">
    <property type="entry name" value="HTH_AraC"/>
</dbReference>
<proteinExistence type="predicted"/>